<organism evidence="1 2">
    <name type="scientific">Hibiscus sabdariffa</name>
    <name type="common">roselle</name>
    <dbReference type="NCBI Taxonomy" id="183260"/>
    <lineage>
        <taxon>Eukaryota</taxon>
        <taxon>Viridiplantae</taxon>
        <taxon>Streptophyta</taxon>
        <taxon>Embryophyta</taxon>
        <taxon>Tracheophyta</taxon>
        <taxon>Spermatophyta</taxon>
        <taxon>Magnoliopsida</taxon>
        <taxon>eudicotyledons</taxon>
        <taxon>Gunneridae</taxon>
        <taxon>Pentapetalae</taxon>
        <taxon>rosids</taxon>
        <taxon>malvids</taxon>
        <taxon>Malvales</taxon>
        <taxon>Malvaceae</taxon>
        <taxon>Malvoideae</taxon>
        <taxon>Hibiscus</taxon>
    </lineage>
</organism>
<gene>
    <name evidence="1" type="ORF">V6N11_080353</name>
</gene>
<dbReference type="EMBL" id="JBBPBN010000025">
    <property type="protein sequence ID" value="KAK9008876.1"/>
    <property type="molecule type" value="Genomic_DNA"/>
</dbReference>
<evidence type="ECO:0000313" key="2">
    <source>
        <dbReference type="Proteomes" id="UP001396334"/>
    </source>
</evidence>
<evidence type="ECO:0000313" key="1">
    <source>
        <dbReference type="EMBL" id="KAK9008876.1"/>
    </source>
</evidence>
<evidence type="ECO:0008006" key="3">
    <source>
        <dbReference type="Google" id="ProtNLM"/>
    </source>
</evidence>
<accession>A0ABR2R7E5</accession>
<name>A0ABR2R7E5_9ROSI</name>
<comment type="caution">
    <text evidence="1">The sequence shown here is derived from an EMBL/GenBank/DDBJ whole genome shotgun (WGS) entry which is preliminary data.</text>
</comment>
<sequence length="150" mass="17674">MASLDPLPLSVWLLPLSYHCTQTAWKSCSLVISKVWRFPFERHRRFSSMFESVKRYGRHREEQSQHGFRAFVWPFRLKMVSFLRSGTRVLLPPSGPNRFLITWKHDLRNFDAIKILVLRPTDIVSWRFITGFATLSLSQAIETISICLLY</sequence>
<keyword evidence="2" id="KW-1185">Reference proteome</keyword>
<protein>
    <recommendedName>
        <fullName evidence="3">Secreted protein</fullName>
    </recommendedName>
</protein>
<reference evidence="1 2" key="1">
    <citation type="journal article" date="2024" name="G3 (Bethesda)">
        <title>Genome assembly of Hibiscus sabdariffa L. provides insights into metabolisms of medicinal natural products.</title>
        <authorList>
            <person name="Kim T."/>
        </authorList>
    </citation>
    <scope>NUCLEOTIDE SEQUENCE [LARGE SCALE GENOMIC DNA]</scope>
    <source>
        <strain evidence="1">TK-2024</strain>
        <tissue evidence="1">Old leaves</tissue>
    </source>
</reference>
<dbReference type="Proteomes" id="UP001396334">
    <property type="component" value="Unassembled WGS sequence"/>
</dbReference>
<proteinExistence type="predicted"/>